<reference evidence="1" key="1">
    <citation type="submission" date="2025-08" db="UniProtKB">
        <authorList>
            <consortium name="Ensembl"/>
        </authorList>
    </citation>
    <scope>IDENTIFICATION</scope>
</reference>
<dbReference type="Proteomes" id="UP000694414">
    <property type="component" value="Unplaced"/>
</dbReference>
<name>A0A8C9DE75_PROSS</name>
<sequence>MPCLSEGASGSIVSSVLVCFFRACNTFKSDPSVFPRDASSPVKKEETGFDHGRLMEQLFFRPQPYIPVKEIISHQTGECHSERRKTNPNLNL</sequence>
<keyword evidence="2" id="KW-1185">Reference proteome</keyword>
<organism evidence="1 2">
    <name type="scientific">Prolemur simus</name>
    <name type="common">Greater bamboo lemur</name>
    <name type="synonym">Hapalemur simus</name>
    <dbReference type="NCBI Taxonomy" id="1328070"/>
    <lineage>
        <taxon>Eukaryota</taxon>
        <taxon>Metazoa</taxon>
        <taxon>Chordata</taxon>
        <taxon>Craniata</taxon>
        <taxon>Vertebrata</taxon>
        <taxon>Euteleostomi</taxon>
        <taxon>Mammalia</taxon>
        <taxon>Eutheria</taxon>
        <taxon>Euarchontoglires</taxon>
        <taxon>Primates</taxon>
        <taxon>Strepsirrhini</taxon>
        <taxon>Lemuriformes</taxon>
        <taxon>Lemuridae</taxon>
        <taxon>Prolemur</taxon>
    </lineage>
</organism>
<dbReference type="GeneTree" id="ENSGT00860000135559"/>
<accession>A0A8C9DE75</accession>
<protein>
    <submittedName>
        <fullName evidence="1">Uncharacterized protein</fullName>
    </submittedName>
</protein>
<evidence type="ECO:0000313" key="2">
    <source>
        <dbReference type="Proteomes" id="UP000694414"/>
    </source>
</evidence>
<proteinExistence type="predicted"/>
<evidence type="ECO:0000313" key="1">
    <source>
        <dbReference type="Ensembl" id="ENSPSMP00000003090.1"/>
    </source>
</evidence>
<dbReference type="Ensembl" id="ENSPSMT00000003744.1">
    <property type="protein sequence ID" value="ENSPSMP00000003090.1"/>
    <property type="gene ID" value="ENSPSMG00000002523.1"/>
</dbReference>
<dbReference type="AlphaFoldDB" id="A0A8C9DE75"/>
<reference evidence="1" key="2">
    <citation type="submission" date="2025-09" db="UniProtKB">
        <authorList>
            <consortium name="Ensembl"/>
        </authorList>
    </citation>
    <scope>IDENTIFICATION</scope>
</reference>